<evidence type="ECO:0000256" key="7">
    <source>
        <dbReference type="SAM" id="MobiDB-lite"/>
    </source>
</evidence>
<keyword evidence="8" id="KW-0732">Signal</keyword>
<dbReference type="Gene3D" id="1.20.1250.10">
    <property type="match status" value="1"/>
</dbReference>
<evidence type="ECO:0000256" key="8">
    <source>
        <dbReference type="SAM" id="SignalP"/>
    </source>
</evidence>
<comment type="similarity">
    <text evidence="6">Belongs to the alpha/beta interferon family.</text>
</comment>
<organism evidence="9 10">
    <name type="scientific">Lynx canadensis</name>
    <name type="common">Canada lynx</name>
    <name type="synonym">Felis canadensis</name>
    <dbReference type="NCBI Taxonomy" id="61383"/>
    <lineage>
        <taxon>Eukaryota</taxon>
        <taxon>Metazoa</taxon>
        <taxon>Chordata</taxon>
        <taxon>Craniata</taxon>
        <taxon>Vertebrata</taxon>
        <taxon>Euteleostomi</taxon>
        <taxon>Mammalia</taxon>
        <taxon>Eutheria</taxon>
        <taxon>Laurasiatheria</taxon>
        <taxon>Carnivora</taxon>
        <taxon>Feliformia</taxon>
        <taxon>Felidae</taxon>
        <taxon>Felinae</taxon>
        <taxon>Lynx</taxon>
    </lineage>
</organism>
<dbReference type="InterPro" id="IPR000471">
    <property type="entry name" value="Interferon_alpha/beta/delta"/>
</dbReference>
<dbReference type="Ensembl" id="ENSLCNT00005038359.1">
    <property type="protein sequence ID" value="ENSLCNP00005034381.1"/>
    <property type="gene ID" value="ENSLCNG00005022353.1"/>
</dbReference>
<keyword evidence="10" id="KW-1185">Reference proteome</keyword>
<keyword evidence="4 6" id="KW-0051">Antiviral defense</keyword>
<gene>
    <name evidence="9" type="primary">LOC115499086</name>
</gene>
<evidence type="ECO:0000256" key="2">
    <source>
        <dbReference type="ARBA" id="ARBA00022514"/>
    </source>
</evidence>
<evidence type="ECO:0000256" key="1">
    <source>
        <dbReference type="ARBA" id="ARBA00004613"/>
    </source>
</evidence>
<dbReference type="InterPro" id="IPR009079">
    <property type="entry name" value="4_helix_cytokine-like_core"/>
</dbReference>
<feature type="chain" id="PRO_5025342428" evidence="8">
    <location>
        <begin position="24"/>
        <end position="208"/>
    </location>
</feature>
<dbReference type="GO" id="GO:0051607">
    <property type="term" value="P:defense response to virus"/>
    <property type="evidence" value="ECO:0007669"/>
    <property type="project" value="UniProtKB-KW"/>
</dbReference>
<keyword evidence="5" id="KW-1015">Disulfide bond</keyword>
<evidence type="ECO:0000313" key="10">
    <source>
        <dbReference type="Proteomes" id="UP000472241"/>
    </source>
</evidence>
<name>A0A667IJZ8_LYNCA</name>
<dbReference type="AlphaFoldDB" id="A0A667IJZ8"/>
<evidence type="ECO:0000256" key="5">
    <source>
        <dbReference type="ARBA" id="ARBA00023157"/>
    </source>
</evidence>
<dbReference type="GO" id="GO:0005615">
    <property type="term" value="C:extracellular space"/>
    <property type="evidence" value="ECO:0007669"/>
    <property type="project" value="UniProtKB-KW"/>
</dbReference>
<evidence type="ECO:0000256" key="3">
    <source>
        <dbReference type="ARBA" id="ARBA00022525"/>
    </source>
</evidence>
<reference evidence="9" key="2">
    <citation type="submission" date="2025-09" db="UniProtKB">
        <authorList>
            <consortium name="Ensembl"/>
        </authorList>
    </citation>
    <scope>IDENTIFICATION</scope>
</reference>
<feature type="region of interest" description="Disordered" evidence="7">
    <location>
        <begin position="186"/>
        <end position="208"/>
    </location>
</feature>
<dbReference type="RefSeq" id="XP_030148673.1">
    <property type="nucleotide sequence ID" value="XM_030292813.1"/>
</dbReference>
<proteinExistence type="inferred from homology"/>
<dbReference type="PRINTS" id="PR00266">
    <property type="entry name" value="INTERFERONAB"/>
</dbReference>
<feature type="signal peptide" evidence="8">
    <location>
        <begin position="1"/>
        <end position="23"/>
    </location>
</feature>
<reference evidence="9" key="1">
    <citation type="submission" date="2025-08" db="UniProtKB">
        <authorList>
            <consortium name="Ensembl"/>
        </authorList>
    </citation>
    <scope>IDENTIFICATION</scope>
</reference>
<dbReference type="SUPFAM" id="SSF47266">
    <property type="entry name" value="4-helical cytokines"/>
    <property type="match status" value="1"/>
</dbReference>
<comment type="subcellular location">
    <subcellularLocation>
        <location evidence="1">Secreted</location>
    </subcellularLocation>
</comment>
<dbReference type="GeneID" id="115499086"/>
<keyword evidence="2 6" id="KW-0202">Cytokine</keyword>
<sequence length="208" mass="22663">MALLRPLLTALALLTCRPGGSLGCALPGSHAQVSRDNLVLLGQMRRLSPFLCLRARKDFRFPREMLEGGQLREAQAAAAVLRELLQQTFNLLHTERSSAAWSPAPLHGLRSGLHRQLEALDACLVNPQERVGVGEGRKAKFDPKFDLGPGSWPAGGELPCEGFVLLLSVLGSPVSLHVQHLAHHRHGGIHSGPPAIHQDTETRQPTWF</sequence>
<dbReference type="Proteomes" id="UP000472241">
    <property type="component" value="Unplaced"/>
</dbReference>
<dbReference type="Pfam" id="PF00143">
    <property type="entry name" value="Interferon"/>
    <property type="match status" value="1"/>
</dbReference>
<dbReference type="GO" id="GO:0005125">
    <property type="term" value="F:cytokine activity"/>
    <property type="evidence" value="ECO:0007669"/>
    <property type="project" value="UniProtKB-KW"/>
</dbReference>
<evidence type="ECO:0000256" key="4">
    <source>
        <dbReference type="ARBA" id="ARBA00023118"/>
    </source>
</evidence>
<evidence type="ECO:0000313" key="9">
    <source>
        <dbReference type="Ensembl" id="ENSLCNP00005034381.1"/>
    </source>
</evidence>
<accession>A0A667IJZ8</accession>
<dbReference type="SMART" id="SM00076">
    <property type="entry name" value="IFabd"/>
    <property type="match status" value="1"/>
</dbReference>
<protein>
    <submittedName>
        <fullName evidence="9">Interferon omega-1-like</fullName>
    </submittedName>
</protein>
<keyword evidence="3" id="KW-0964">Secreted</keyword>
<dbReference type="PANTHER" id="PTHR11691:SF37">
    <property type="entry name" value="INTERFERON OMEGA-1"/>
    <property type="match status" value="1"/>
</dbReference>
<dbReference type="PANTHER" id="PTHR11691">
    <property type="entry name" value="TYPE I INTERFERON"/>
    <property type="match status" value="1"/>
</dbReference>
<evidence type="ECO:0000256" key="6">
    <source>
        <dbReference type="RuleBase" id="RU000436"/>
    </source>
</evidence>
<dbReference type="GO" id="GO:0005126">
    <property type="term" value="F:cytokine receptor binding"/>
    <property type="evidence" value="ECO:0007669"/>
    <property type="project" value="InterPro"/>
</dbReference>